<evidence type="ECO:0000313" key="2">
    <source>
        <dbReference type="EMBL" id="KOF87000.1"/>
    </source>
</evidence>
<sequence>MIVLVWIHLSMIYLQNETLRTNFGLGTLTINTLNFLCCFYYSQTPTSPVYRMIAHMSNMHF</sequence>
<protein>
    <submittedName>
        <fullName evidence="2">Uncharacterized protein</fullName>
    </submittedName>
</protein>
<proteinExistence type="predicted"/>
<name>A0A0L8HE25_OCTBM</name>
<reference evidence="2" key="1">
    <citation type="submission" date="2015-07" db="EMBL/GenBank/DDBJ databases">
        <title>MeaNS - Measles Nucleotide Surveillance Program.</title>
        <authorList>
            <person name="Tran T."/>
            <person name="Druce J."/>
        </authorList>
    </citation>
    <scope>NUCLEOTIDE SEQUENCE</scope>
    <source>
        <strain evidence="2">UCB-OBI-ISO-001</strain>
        <tissue evidence="2">Gonad</tissue>
    </source>
</reference>
<keyword evidence="1" id="KW-1133">Transmembrane helix</keyword>
<evidence type="ECO:0000256" key="1">
    <source>
        <dbReference type="SAM" id="Phobius"/>
    </source>
</evidence>
<dbReference type="EMBL" id="KQ418522">
    <property type="protein sequence ID" value="KOF87000.1"/>
    <property type="molecule type" value="Genomic_DNA"/>
</dbReference>
<organism evidence="2">
    <name type="scientific">Octopus bimaculoides</name>
    <name type="common">California two-spotted octopus</name>
    <dbReference type="NCBI Taxonomy" id="37653"/>
    <lineage>
        <taxon>Eukaryota</taxon>
        <taxon>Metazoa</taxon>
        <taxon>Spiralia</taxon>
        <taxon>Lophotrochozoa</taxon>
        <taxon>Mollusca</taxon>
        <taxon>Cephalopoda</taxon>
        <taxon>Coleoidea</taxon>
        <taxon>Octopodiformes</taxon>
        <taxon>Octopoda</taxon>
        <taxon>Incirrata</taxon>
        <taxon>Octopodidae</taxon>
        <taxon>Octopus</taxon>
    </lineage>
</organism>
<gene>
    <name evidence="2" type="ORF">OCBIM_22017641mg</name>
</gene>
<feature type="transmembrane region" description="Helical" evidence="1">
    <location>
        <begin position="23"/>
        <end position="42"/>
    </location>
</feature>
<keyword evidence="1" id="KW-0472">Membrane</keyword>
<dbReference type="AlphaFoldDB" id="A0A0L8HE25"/>
<accession>A0A0L8HE25</accession>
<keyword evidence="1" id="KW-0812">Transmembrane</keyword>